<keyword evidence="3" id="KW-1185">Reference proteome</keyword>
<dbReference type="RefSeq" id="WP_221424147.1">
    <property type="nucleotide sequence ID" value="NZ_CP081295.1"/>
</dbReference>
<evidence type="ECO:0000313" key="2">
    <source>
        <dbReference type="EMBL" id="QZD88616.1"/>
    </source>
</evidence>
<protein>
    <submittedName>
        <fullName evidence="2">Immunity 8 family protein</fullName>
    </submittedName>
</protein>
<evidence type="ECO:0000256" key="1">
    <source>
        <dbReference type="SAM" id="MobiDB-lite"/>
    </source>
</evidence>
<evidence type="ECO:0000313" key="3">
    <source>
        <dbReference type="Proteomes" id="UP000824281"/>
    </source>
</evidence>
<feature type="region of interest" description="Disordered" evidence="1">
    <location>
        <begin position="1"/>
        <end position="24"/>
    </location>
</feature>
<dbReference type="InterPro" id="IPR028964">
    <property type="entry name" value="Imm8"/>
</dbReference>
<sequence>MFRRIFQTESEETSAGPHSESDAKHAELKTLFGNSGELLEELQPIGGCFCHTLRAEIGVRGENGADAFEFDVCSPEFLENETESYPVFSGQNLIITRRFNAEQIEEFVRKRLRHATGKDWNEIAGKINNWARWEFEDYRH</sequence>
<reference evidence="2 3" key="1">
    <citation type="submission" date="2021-08" db="EMBL/GenBank/DDBJ databases">
        <title>Comparative Genomics Analysis of the Genus Qipengyuania Reveals Extensive Genetic Diversity and Metabolic Versatility, Including the Description of Fifteen Novel Species.</title>
        <authorList>
            <person name="Liu Y."/>
        </authorList>
    </citation>
    <scope>NUCLEOTIDE SEQUENCE [LARGE SCALE GENOMIC DNA]</scope>
    <source>
        <strain evidence="2 3">1NDH13</strain>
    </source>
</reference>
<proteinExistence type="predicted"/>
<dbReference type="EMBL" id="CP081295">
    <property type="protein sequence ID" value="QZD88616.1"/>
    <property type="molecule type" value="Genomic_DNA"/>
</dbReference>
<accession>A0ABX8ZHW5</accession>
<dbReference type="Pfam" id="PF15586">
    <property type="entry name" value="Imm8"/>
    <property type="match status" value="1"/>
</dbReference>
<dbReference type="Proteomes" id="UP000824281">
    <property type="component" value="Chromosome"/>
</dbReference>
<name>A0ABX8ZHW5_9SPHN</name>
<organism evidence="2 3">
    <name type="scientific">Qipengyuania aurantiaca</name>
    <dbReference type="NCBI Taxonomy" id="2867233"/>
    <lineage>
        <taxon>Bacteria</taxon>
        <taxon>Pseudomonadati</taxon>
        <taxon>Pseudomonadota</taxon>
        <taxon>Alphaproteobacteria</taxon>
        <taxon>Sphingomonadales</taxon>
        <taxon>Erythrobacteraceae</taxon>
        <taxon>Qipengyuania</taxon>
    </lineage>
</organism>
<gene>
    <name evidence="2" type="ORF">K3148_06945</name>
</gene>